<dbReference type="InterPro" id="IPR006915">
    <property type="entry name" value="DUF637_hemagglutn_put"/>
</dbReference>
<sequence length="1981" mass="204719">MARTLKTYAKNAVSVLCMTLISTQPLLAQSIVADGNGPLVIQAPNGTPMVMIATPGANGLSHNTYTEFGVGPGGAILNNADSNTILTDLAGQVQGNSNLSGGAASIILNEVTSTNPSVLNGFLEVAGQQADVIVANPNGITCDGCGFINTNRGTLTTGTPTVEAGALTGFSVDGGAIQIGTGGLDASDTTTFDLISRQIMVGGVVSGQRIRIVAGRNDVLYATGEVTEKASDGSTAPALAIDSTALGGMFANAITITSTEDGVGVRAPQNMAANAGGMMITADGRLVMNNATASQNIEVRSSDRVEVQGNVVAQEIDVTSADDLVLAANANLVAESAAILTTGGDLDVGAGAEIAATRFDFDIAHAFRVANGADVVSVETAEIEAESLLNFGTLASTDGGLLVTTSLDLTNAGLMFGDTGVTLRSDESIFNNGGSIVANGDVTIRGDSNARALAFTNQFGGVVETITGDISISAVSFGNLRDEIGPELADGVRTDGDANDAVCEGDTCYEELFAGDAISYENEASRIISAGNIVINADAATNAYSTISAFGNITIAGGSLTNIGQNYYRDNGVGSLEFIGADFGVIEAGGAINGTAIAGYVVNGATTALAAPEDLTGTTNTDLSTVDVASIGNPDLMVVNQDPEAEFLVETRPEFVDLDQFVSSDYFLDAIQYDPELKRFGDAYAEVQLIRKQLQELLGQLILTTGIDERAQIEAMYNNAINALENLDLTPGVALTPDQIGALTSDIIWLEETVIDGQRVLAPKVYLANPEIRFAGLSGAMITGQNVNFNTGNFDNSGSIRATDTISIAVRDTFRSSSGTISAENIAVIGNNIEIVTDARTVVTERGITLVRLPLFPSTSWTDREDRALQPATFAAGSTIVLTARDSITTAGAQITAGDNITLLAGGDITIGALALASERGRTSGSNRNRIERFDHLTTSLSAEGDITILSSGNVPGQNDIVLEGASVTAGGNVGLIAQDGDLVLAAVTDVYFRDYARKSGNIIRKKITRSQTLNVTNRTTSITGASITGVAARNIFVEGSRFTIPGVPNSDLAPGQLSLVSVNGSTTFTAPTDIRARSSFRSTRYLGGLITNSRDKRSLVTDSVGAVANTAGDIGINSGADLTLTAVDFNAGGEFVTQVTGTTYLLAAINVEYDFLVEHKDNGVIMTDIRSEDLTENVTFNAIEAAGGVNFDITSQIVLAGVRNPLIDSMQTGGWVAESADSGRMNIADVYLDKSDDAAATDEDATDEDPHWREGGEWSEEGEFLVRQVALPTGADGAEYAYLAGVLSRESTINEPIELVSYSFYEKEQALSPAFKALLTVVVTQGVDLSGFLNIAGNLHGVGGVALTTGTGAATQLTALGTAVNAMAASTIVGVIDGAVAGDIDMGEILGQASFSALSAGLTAKIDLATFGGDWEGMAWAEESIGFGKNLTFANLVEHGIDATITAGLSSAVYETDFLDSFESSLKASAVNMVMADLQAGVGDGVERELYSEGSVPHALLHGAVGCAAAEGLGGNCASGAAAGIAQSVFAGLQEGEPKQQLGQSDEDYAAVYAAWKNDVAGQAKLLGAVVGYTTSGGQAVNVSNAASIAESGARHNYLNHTQRARVEKLIDELNSCRVTRDCSLAEHDAMVTELRQLQDVSSQQTIAMLAACENGPSPACAAHVAAAAEFEEWAWHSAYNDLGRVVGFTPSMFQARTAGAGYDLDNDVNLDMIALELARGIQSGTLAPDVAAAQLLAALQRQDGGMKVLGGVGQTLSAGACFVTKLTCVLGLANAAVGVDRTYEGTVTLISGENQLSAIEAGLVATGYSATEAEALRDDIEAGVAIVTVGVGGAYFVYRGGIAVAQLGKVDGLPGAGAPNRLALIDDLQASGAKITPENVVDIQKLPDGRTVWLETGNNSAGLQHINRHADEFAQKGILQDQIPDAVFSALQHNNVVGYQGAGTGRPIYEYTFNGQTHRMAITVGDNGFIVGANPTSLP</sequence>
<evidence type="ECO:0000259" key="3">
    <source>
        <dbReference type="SMART" id="SM00912"/>
    </source>
</evidence>
<protein>
    <submittedName>
        <fullName evidence="4">Filamentous hemagglutinin family N-terminal domain-containing protein</fullName>
    </submittedName>
</protein>
<dbReference type="Gene3D" id="2.160.20.10">
    <property type="entry name" value="Single-stranded right-handed beta-helix, Pectin lyase-like"/>
    <property type="match status" value="1"/>
</dbReference>
<keyword evidence="5" id="KW-1185">Reference proteome</keyword>
<dbReference type="InterPro" id="IPR011050">
    <property type="entry name" value="Pectin_lyase_fold/virulence"/>
</dbReference>
<organism evidence="4 5">
    <name type="scientific">Yoonia rosea</name>
    <dbReference type="NCBI Taxonomy" id="287098"/>
    <lineage>
        <taxon>Bacteria</taxon>
        <taxon>Pseudomonadati</taxon>
        <taxon>Pseudomonadota</taxon>
        <taxon>Alphaproteobacteria</taxon>
        <taxon>Rhodobacterales</taxon>
        <taxon>Paracoccaceae</taxon>
        <taxon>Yoonia</taxon>
    </lineage>
</organism>
<dbReference type="Pfam" id="PF05860">
    <property type="entry name" value="TPS"/>
    <property type="match status" value="1"/>
</dbReference>
<dbReference type="NCBIfam" id="TIGR01901">
    <property type="entry name" value="adhes_NPXG"/>
    <property type="match status" value="1"/>
</dbReference>
<dbReference type="SMART" id="SM00912">
    <property type="entry name" value="Haemagg_act"/>
    <property type="match status" value="1"/>
</dbReference>
<proteinExistence type="predicted"/>
<dbReference type="STRING" id="287098.SAMN05421665_0243"/>
<dbReference type="EMBL" id="FTPR01000001">
    <property type="protein sequence ID" value="SIT75710.1"/>
    <property type="molecule type" value="Genomic_DNA"/>
</dbReference>
<dbReference type="InterPro" id="IPR012334">
    <property type="entry name" value="Pectin_lyas_fold"/>
</dbReference>
<evidence type="ECO:0000256" key="1">
    <source>
        <dbReference type="SAM" id="MobiDB-lite"/>
    </source>
</evidence>
<evidence type="ECO:0000313" key="4">
    <source>
        <dbReference type="EMBL" id="SIT75710.1"/>
    </source>
</evidence>
<keyword evidence="2" id="KW-0732">Signal</keyword>
<dbReference type="InterPro" id="IPR008638">
    <property type="entry name" value="FhaB/CdiA-like_TPS"/>
</dbReference>
<evidence type="ECO:0000256" key="2">
    <source>
        <dbReference type="SAM" id="SignalP"/>
    </source>
</evidence>
<dbReference type="Proteomes" id="UP000186997">
    <property type="component" value="Unassembled WGS sequence"/>
</dbReference>
<dbReference type="Pfam" id="PF04830">
    <property type="entry name" value="DUF637"/>
    <property type="match status" value="1"/>
</dbReference>
<dbReference type="SUPFAM" id="SSF51126">
    <property type="entry name" value="Pectin lyase-like"/>
    <property type="match status" value="1"/>
</dbReference>
<feature type="domain" description="Filamentous haemagglutinin FhaB/tRNA nuclease CdiA-like TPS" evidence="3">
    <location>
        <begin position="44"/>
        <end position="165"/>
    </location>
</feature>
<feature type="chain" id="PRO_5012819898" evidence="2">
    <location>
        <begin position="29"/>
        <end position="1981"/>
    </location>
</feature>
<dbReference type="OrthoDB" id="2664633at2"/>
<dbReference type="RefSeq" id="WP_076658020.1">
    <property type="nucleotide sequence ID" value="NZ_FTPR01000001.1"/>
</dbReference>
<accession>A0A1R3WD07</accession>
<reference evidence="5" key="1">
    <citation type="submission" date="2017-01" db="EMBL/GenBank/DDBJ databases">
        <authorList>
            <person name="Varghese N."/>
            <person name="Submissions S."/>
        </authorList>
    </citation>
    <scope>NUCLEOTIDE SEQUENCE [LARGE SCALE GENOMIC DNA]</scope>
    <source>
        <strain evidence="5">DSM 29591</strain>
    </source>
</reference>
<feature type="region of interest" description="Disordered" evidence="1">
    <location>
        <begin position="1239"/>
        <end position="1259"/>
    </location>
</feature>
<feature type="signal peptide" evidence="2">
    <location>
        <begin position="1"/>
        <end position="28"/>
    </location>
</feature>
<gene>
    <name evidence="4" type="ORF">SAMN05421665_0243</name>
</gene>
<name>A0A1R3WD07_9RHOB</name>
<evidence type="ECO:0000313" key="5">
    <source>
        <dbReference type="Proteomes" id="UP000186997"/>
    </source>
</evidence>